<dbReference type="EMBL" id="SGXF01000001">
    <property type="protein sequence ID" value="RZT02146.1"/>
    <property type="molecule type" value="Genomic_DNA"/>
</dbReference>
<dbReference type="SUPFAM" id="SSF63999">
    <property type="entry name" value="Thiamin pyrophosphokinase, catalytic domain"/>
    <property type="match status" value="1"/>
</dbReference>
<dbReference type="GO" id="GO:0016301">
    <property type="term" value="F:kinase activity"/>
    <property type="evidence" value="ECO:0007669"/>
    <property type="project" value="UniProtKB-KW"/>
</dbReference>
<dbReference type="GO" id="GO:0004788">
    <property type="term" value="F:thiamine diphosphokinase activity"/>
    <property type="evidence" value="ECO:0007669"/>
    <property type="project" value="UniProtKB-UniRule"/>
</dbReference>
<gene>
    <name evidence="7" type="ORF">EV209_0254</name>
</gene>
<dbReference type="GO" id="GO:0005524">
    <property type="term" value="F:ATP binding"/>
    <property type="evidence" value="ECO:0007669"/>
    <property type="project" value="UniProtKB-KW"/>
</dbReference>
<evidence type="ECO:0000256" key="5">
    <source>
        <dbReference type="NCBIfam" id="TIGR01378"/>
    </source>
</evidence>
<evidence type="ECO:0000256" key="1">
    <source>
        <dbReference type="ARBA" id="ARBA00022679"/>
    </source>
</evidence>
<reference evidence="7 8" key="1">
    <citation type="submission" date="2019-02" db="EMBL/GenBank/DDBJ databases">
        <title>Genomic Encyclopedia of Type Strains, Phase IV (KMG-IV): sequencing the most valuable type-strain genomes for metagenomic binning, comparative biology and taxonomic classification.</title>
        <authorList>
            <person name="Goeker M."/>
        </authorList>
    </citation>
    <scope>NUCLEOTIDE SEQUENCE [LARGE SCALE GENOMIC DNA]</scope>
    <source>
        <strain evidence="7 8">DSM 29486</strain>
    </source>
</reference>
<dbReference type="RefSeq" id="WP_130432265.1">
    <property type="nucleotide sequence ID" value="NZ_SGXF01000001.1"/>
</dbReference>
<evidence type="ECO:0000256" key="4">
    <source>
        <dbReference type="ARBA" id="ARBA00022840"/>
    </source>
</evidence>
<dbReference type="Gene3D" id="3.40.50.10240">
    <property type="entry name" value="Thiamin pyrophosphokinase, catalytic domain"/>
    <property type="match status" value="1"/>
</dbReference>
<dbReference type="GO" id="GO:0030975">
    <property type="term" value="F:thiamine binding"/>
    <property type="evidence" value="ECO:0007669"/>
    <property type="project" value="InterPro"/>
</dbReference>
<dbReference type="SUPFAM" id="SSF63862">
    <property type="entry name" value="Thiamin pyrophosphokinase, substrate-binding domain"/>
    <property type="match status" value="1"/>
</dbReference>
<dbReference type="InterPro" id="IPR053149">
    <property type="entry name" value="TPK"/>
</dbReference>
<dbReference type="InterPro" id="IPR036371">
    <property type="entry name" value="TPK_B1-bd_sf"/>
</dbReference>
<dbReference type="CDD" id="cd07995">
    <property type="entry name" value="TPK"/>
    <property type="match status" value="1"/>
</dbReference>
<comment type="caution">
    <text evidence="7">The sequence shown here is derived from an EMBL/GenBank/DDBJ whole genome shotgun (WGS) entry which is preliminary data.</text>
</comment>
<organism evidence="7 8">
    <name type="scientific">Cuneatibacter caecimuris</name>
    <dbReference type="NCBI Taxonomy" id="1796618"/>
    <lineage>
        <taxon>Bacteria</taxon>
        <taxon>Bacillati</taxon>
        <taxon>Bacillota</taxon>
        <taxon>Clostridia</taxon>
        <taxon>Lachnospirales</taxon>
        <taxon>Lachnospiraceae</taxon>
        <taxon>Cuneatibacter</taxon>
    </lineage>
</organism>
<dbReference type="InterPro" id="IPR036759">
    <property type="entry name" value="TPK_catalytic_sf"/>
</dbReference>
<dbReference type="NCBIfam" id="TIGR01378">
    <property type="entry name" value="thi_PPkinase"/>
    <property type="match status" value="1"/>
</dbReference>
<dbReference type="InterPro" id="IPR007373">
    <property type="entry name" value="Thiamin_PyroPKinase_B1-bd"/>
</dbReference>
<keyword evidence="2" id="KW-0547">Nucleotide-binding</keyword>
<sequence>MKTLIISGGAVCDAFLEDYCRQNSFDCVIAADHGAEAAKRLGIPLNYLVGDFDSADRAVVDSYKSCPGLAVEQHRPEKDETDTELAMTMALRLGSEDITLAGGTGTRLDHVLGNLYNLLLPLQAGVPCRMVDSHNKIFLLDQTAELVKEEAFGKYVSFLPLTETVEGVTLTGFKYPLNNYLMKKGQNIGISNEFQEDRATVAFRSGILICVQSRD</sequence>
<keyword evidence="4" id="KW-0067">ATP-binding</keyword>
<dbReference type="InterPro" id="IPR006282">
    <property type="entry name" value="Thi_PPkinase"/>
</dbReference>
<keyword evidence="3 7" id="KW-0418">Kinase</keyword>
<feature type="domain" description="Thiamin pyrophosphokinase thiamin-binding" evidence="6">
    <location>
        <begin position="143"/>
        <end position="209"/>
    </location>
</feature>
<dbReference type="InterPro" id="IPR007371">
    <property type="entry name" value="TPK_catalytic"/>
</dbReference>
<dbReference type="EC" id="2.7.6.2" evidence="5"/>
<evidence type="ECO:0000259" key="6">
    <source>
        <dbReference type="SMART" id="SM00983"/>
    </source>
</evidence>
<evidence type="ECO:0000313" key="8">
    <source>
        <dbReference type="Proteomes" id="UP000292927"/>
    </source>
</evidence>
<keyword evidence="8" id="KW-1185">Reference proteome</keyword>
<proteinExistence type="predicted"/>
<dbReference type="AlphaFoldDB" id="A0A4Q7PPD6"/>
<keyword evidence="1" id="KW-0808">Transferase</keyword>
<dbReference type="PANTHER" id="PTHR41299">
    <property type="entry name" value="THIAMINE PYROPHOSPHOKINASE"/>
    <property type="match status" value="1"/>
</dbReference>
<dbReference type="SMART" id="SM00983">
    <property type="entry name" value="TPK_B1_binding"/>
    <property type="match status" value="1"/>
</dbReference>
<dbReference type="Pfam" id="PF04263">
    <property type="entry name" value="TPK_catalytic"/>
    <property type="match status" value="1"/>
</dbReference>
<evidence type="ECO:0000256" key="2">
    <source>
        <dbReference type="ARBA" id="ARBA00022741"/>
    </source>
</evidence>
<evidence type="ECO:0000313" key="7">
    <source>
        <dbReference type="EMBL" id="RZT02146.1"/>
    </source>
</evidence>
<protein>
    <recommendedName>
        <fullName evidence="5">Thiamine diphosphokinase</fullName>
        <ecNumber evidence="5">2.7.6.2</ecNumber>
    </recommendedName>
</protein>
<accession>A0A4Q7PPD6</accession>
<dbReference type="PANTHER" id="PTHR41299:SF1">
    <property type="entry name" value="THIAMINE PYROPHOSPHOKINASE"/>
    <property type="match status" value="1"/>
</dbReference>
<dbReference type="GO" id="GO:0009229">
    <property type="term" value="P:thiamine diphosphate biosynthetic process"/>
    <property type="evidence" value="ECO:0007669"/>
    <property type="project" value="InterPro"/>
</dbReference>
<name>A0A4Q7PPD6_9FIRM</name>
<dbReference type="OrthoDB" id="9804377at2"/>
<dbReference type="GO" id="GO:0006772">
    <property type="term" value="P:thiamine metabolic process"/>
    <property type="evidence" value="ECO:0007669"/>
    <property type="project" value="UniProtKB-UniRule"/>
</dbReference>
<evidence type="ECO:0000256" key="3">
    <source>
        <dbReference type="ARBA" id="ARBA00022777"/>
    </source>
</evidence>
<dbReference type="Pfam" id="PF04265">
    <property type="entry name" value="TPK_B1_binding"/>
    <property type="match status" value="1"/>
</dbReference>
<dbReference type="Proteomes" id="UP000292927">
    <property type="component" value="Unassembled WGS sequence"/>
</dbReference>